<feature type="compositionally biased region" description="Pro residues" evidence="9">
    <location>
        <begin position="283"/>
        <end position="303"/>
    </location>
</feature>
<evidence type="ECO:0000256" key="9">
    <source>
        <dbReference type="SAM" id="MobiDB-lite"/>
    </source>
</evidence>
<dbReference type="EnsemblBacteria" id="AAF10106">
    <property type="protein sequence ID" value="AAF10106"/>
    <property type="gene ID" value="DR_0534"/>
</dbReference>
<dbReference type="AlphaFoldDB" id="Q9RWY1"/>
<dbReference type="SUPFAM" id="SSF56112">
    <property type="entry name" value="Protein kinase-like (PK-like)"/>
    <property type="match status" value="1"/>
</dbReference>
<keyword evidence="12" id="KW-1185">Reference proteome</keyword>
<gene>
    <name evidence="11" type="ordered locus">DR_0534</name>
</gene>
<dbReference type="SUPFAM" id="SSF54427">
    <property type="entry name" value="NTF2-like"/>
    <property type="match status" value="1"/>
</dbReference>
<dbReference type="HOGENOM" id="CLU_393674_0_0_0"/>
<dbReference type="PANTHER" id="PTHR43671:SF98">
    <property type="entry name" value="SERINE_THREONINE-PROTEIN KINASE NEK11"/>
    <property type="match status" value="1"/>
</dbReference>
<dbReference type="OrthoDB" id="54426at2"/>
<dbReference type="SMART" id="SM00220">
    <property type="entry name" value="S_TKc"/>
    <property type="match status" value="1"/>
</dbReference>
<dbReference type="EC" id="2.7.11.1" evidence="1"/>
<dbReference type="GeneID" id="69516772"/>
<dbReference type="PANTHER" id="PTHR43671">
    <property type="entry name" value="SERINE/THREONINE-PROTEIN KINASE NEK"/>
    <property type="match status" value="1"/>
</dbReference>
<evidence type="ECO:0000256" key="7">
    <source>
        <dbReference type="ARBA" id="ARBA00047899"/>
    </source>
</evidence>
<proteinExistence type="predicted"/>
<dbReference type="Pfam" id="PF00069">
    <property type="entry name" value="Pkinase"/>
    <property type="match status" value="1"/>
</dbReference>
<dbReference type="EMBL" id="AE000513">
    <property type="protein sequence ID" value="AAF10106.1"/>
    <property type="molecule type" value="Genomic_DNA"/>
</dbReference>
<organism evidence="11 12">
    <name type="scientific">Deinococcus radiodurans (strain ATCC 13939 / DSM 20539 / JCM 16871 / CCUG 27074 / LMG 4051 / NBRC 15346 / NCIMB 9279 / VKM B-1422 / R1)</name>
    <dbReference type="NCBI Taxonomy" id="243230"/>
    <lineage>
        <taxon>Bacteria</taxon>
        <taxon>Thermotogati</taxon>
        <taxon>Deinococcota</taxon>
        <taxon>Deinococci</taxon>
        <taxon>Deinococcales</taxon>
        <taxon>Deinococcaceae</taxon>
        <taxon>Deinococcus</taxon>
    </lineage>
</organism>
<feature type="region of interest" description="Disordered" evidence="9">
    <location>
        <begin position="332"/>
        <end position="416"/>
    </location>
</feature>
<dbReference type="Gene3D" id="1.10.510.10">
    <property type="entry name" value="Transferase(Phosphotransferase) domain 1"/>
    <property type="match status" value="1"/>
</dbReference>
<name>Q9RWY1_DEIRA</name>
<comment type="catalytic activity">
    <reaction evidence="7">
        <text>L-threonyl-[protein] + ATP = O-phospho-L-threonyl-[protein] + ADP + H(+)</text>
        <dbReference type="Rhea" id="RHEA:46608"/>
        <dbReference type="Rhea" id="RHEA-COMP:11060"/>
        <dbReference type="Rhea" id="RHEA-COMP:11605"/>
        <dbReference type="ChEBI" id="CHEBI:15378"/>
        <dbReference type="ChEBI" id="CHEBI:30013"/>
        <dbReference type="ChEBI" id="CHEBI:30616"/>
        <dbReference type="ChEBI" id="CHEBI:61977"/>
        <dbReference type="ChEBI" id="CHEBI:456216"/>
        <dbReference type="EC" id="2.7.11.1"/>
    </reaction>
</comment>
<dbReference type="STRING" id="243230.DR_0534"/>
<reference evidence="11 12" key="1">
    <citation type="journal article" date="1999" name="Science">
        <title>Genome sequence of the radioresistant bacterium Deinococcus radiodurans R1.</title>
        <authorList>
            <person name="White O."/>
            <person name="Eisen J.A."/>
            <person name="Heidelberg J.F."/>
            <person name="Hickey E.K."/>
            <person name="Peterson J.D."/>
            <person name="Dodson R.J."/>
            <person name="Haft D.H."/>
            <person name="Gwinn M.L."/>
            <person name="Nelson W.C."/>
            <person name="Richardson D.L."/>
            <person name="Moffat K.S."/>
            <person name="Qin H."/>
            <person name="Jiang L."/>
            <person name="Pamphile W."/>
            <person name="Crosby M."/>
            <person name="Shen M."/>
            <person name="Vamathevan J.J."/>
            <person name="Lam P."/>
            <person name="McDonald L."/>
            <person name="Utterback T."/>
            <person name="Zalewski C."/>
            <person name="Makarova K.S."/>
            <person name="Aravind L."/>
            <person name="Daly M.J."/>
            <person name="Minton K.W."/>
            <person name="Fleischmann R.D."/>
            <person name="Ketchum K.A."/>
            <person name="Nelson K.E."/>
            <person name="Salzberg S."/>
            <person name="Smith H.O."/>
            <person name="Venter J.C."/>
            <person name="Fraser C.M."/>
        </authorList>
    </citation>
    <scope>NUCLEOTIDE SEQUENCE [LARGE SCALE GENOMIC DNA]</scope>
    <source>
        <strain evidence="12">ATCC 13939 / DSM 20539 / JCM 16871 / LMG 4051 / NBRC 15346 / NCIMB 9279 / R1 / VKM B-1422</strain>
    </source>
</reference>
<dbReference type="InterPro" id="IPR032710">
    <property type="entry name" value="NTF2-like_dom_sf"/>
</dbReference>
<keyword evidence="5 11" id="KW-0418">Kinase</keyword>
<protein>
    <recommendedName>
        <fullName evidence="1">non-specific serine/threonine protein kinase</fullName>
        <ecNumber evidence="1">2.7.11.1</ecNumber>
    </recommendedName>
</protein>
<keyword evidence="4" id="KW-0547">Nucleotide-binding</keyword>
<feature type="compositionally biased region" description="Pro residues" evidence="9">
    <location>
        <begin position="376"/>
        <end position="402"/>
    </location>
</feature>
<dbReference type="Proteomes" id="UP000002524">
    <property type="component" value="Chromosome 1"/>
</dbReference>
<dbReference type="RefSeq" id="WP_010887179.1">
    <property type="nucleotide sequence ID" value="NC_001263.1"/>
</dbReference>
<evidence type="ECO:0000256" key="6">
    <source>
        <dbReference type="ARBA" id="ARBA00022840"/>
    </source>
</evidence>
<keyword evidence="6" id="KW-0067">ATP-binding</keyword>
<evidence type="ECO:0000256" key="1">
    <source>
        <dbReference type="ARBA" id="ARBA00012513"/>
    </source>
</evidence>
<evidence type="ECO:0000259" key="10">
    <source>
        <dbReference type="PROSITE" id="PS50011"/>
    </source>
</evidence>
<feature type="region of interest" description="Disordered" evidence="9">
    <location>
        <begin position="279"/>
        <end position="308"/>
    </location>
</feature>
<dbReference type="eggNOG" id="COG0515">
    <property type="taxonomic scope" value="Bacteria"/>
</dbReference>
<dbReference type="PIR" id="D75508">
    <property type="entry name" value="D75508"/>
</dbReference>
<dbReference type="InParanoid" id="Q9RWY1"/>
<evidence type="ECO:0000256" key="4">
    <source>
        <dbReference type="ARBA" id="ARBA00022741"/>
    </source>
</evidence>
<evidence type="ECO:0000313" key="11">
    <source>
        <dbReference type="EMBL" id="AAF10106.1"/>
    </source>
</evidence>
<keyword evidence="2 11" id="KW-0723">Serine/threonine-protein kinase</keyword>
<evidence type="ECO:0000256" key="2">
    <source>
        <dbReference type="ARBA" id="ARBA00022527"/>
    </source>
</evidence>
<evidence type="ECO:0000256" key="5">
    <source>
        <dbReference type="ARBA" id="ARBA00022777"/>
    </source>
</evidence>
<feature type="domain" description="Protein kinase" evidence="10">
    <location>
        <begin position="23"/>
        <end position="269"/>
    </location>
</feature>
<dbReference type="PaxDb" id="243230-DR_0534"/>
<dbReference type="InterPro" id="IPR000719">
    <property type="entry name" value="Prot_kinase_dom"/>
</dbReference>
<dbReference type="KEGG" id="dra:DR_0534"/>
<accession>Q9RWY1</accession>
<dbReference type="InterPro" id="IPR011009">
    <property type="entry name" value="Kinase-like_dom_sf"/>
</dbReference>
<dbReference type="PATRIC" id="fig|243230.17.peg.710"/>
<comment type="catalytic activity">
    <reaction evidence="8">
        <text>L-seryl-[protein] + ATP = O-phospho-L-seryl-[protein] + ADP + H(+)</text>
        <dbReference type="Rhea" id="RHEA:17989"/>
        <dbReference type="Rhea" id="RHEA-COMP:9863"/>
        <dbReference type="Rhea" id="RHEA-COMP:11604"/>
        <dbReference type="ChEBI" id="CHEBI:15378"/>
        <dbReference type="ChEBI" id="CHEBI:29999"/>
        <dbReference type="ChEBI" id="CHEBI:30616"/>
        <dbReference type="ChEBI" id="CHEBI:83421"/>
        <dbReference type="ChEBI" id="CHEBI:456216"/>
        <dbReference type="EC" id="2.7.11.1"/>
    </reaction>
</comment>
<feature type="compositionally biased region" description="Low complexity" evidence="9">
    <location>
        <begin position="335"/>
        <end position="347"/>
    </location>
</feature>
<keyword evidence="3" id="KW-0808">Transferase</keyword>
<evidence type="ECO:0000256" key="3">
    <source>
        <dbReference type="ARBA" id="ARBA00022679"/>
    </source>
</evidence>
<evidence type="ECO:0000313" key="12">
    <source>
        <dbReference type="Proteomes" id="UP000002524"/>
    </source>
</evidence>
<dbReference type="GO" id="GO:0005524">
    <property type="term" value="F:ATP binding"/>
    <property type="evidence" value="ECO:0007669"/>
    <property type="project" value="UniProtKB-KW"/>
</dbReference>
<dbReference type="PROSITE" id="PS50011">
    <property type="entry name" value="PROTEIN_KINASE_DOM"/>
    <property type="match status" value="1"/>
</dbReference>
<dbReference type="GO" id="GO:0004674">
    <property type="term" value="F:protein serine/threonine kinase activity"/>
    <property type="evidence" value="ECO:0000318"/>
    <property type="project" value="GO_Central"/>
</dbReference>
<evidence type="ECO:0000256" key="8">
    <source>
        <dbReference type="ARBA" id="ARBA00048679"/>
    </source>
</evidence>
<sequence length="700" mass="76737">MRRVRRPTMAEWPEQGARRAGRYLLDEQLHSTPHEALYRAHTEWNEQVLVSFYAVADPGTPRGQRARQTWLRYARSLLQVHSPHVLPVRDLIDEGEWLSLVFEPRRTITLRELLSAGPVSPELLQPLTTALFEGLSAAHQGALLHTQISPEAVWFDTQKRPLLAEFGLARRTAQELRDHWPHDPRYAAPELLSGGPYTPQTDLYALAATLLEAATGTALSPVSARQQGVRLPSWPAGIPPQVAHALESCLQLDPAVRAVSAAEVLEELRRAQPTQAILSQQEPPAPPPSVPSPPAAPQSPDPGPTQSRAGFPWWIPLVIGLVVLGGYKLASTPRSSTVTAVSESTSENDVSAPTETPEEVQVPVAEQSQTEEQPPEPEPSPPAEPVPTDPEPPAAIIPPPEATPVEALPPSEDPITDDEVVTFVDDYLAAGSGHDLTAAINHYADRVTYFDQGLQAKAALRKDKAGYFKRWPERSYQRVSEVQTLSEGANTRQVRFNYSYDLTRPGKQLTGQAYTDLGLIKTGGQLFITSETGKIFKELQHSVTTELPTEPSADTVAESSETRQGAPKFLNWTFGGCVDDAGGTEQAYLTPGQIQHCAVVIETIPNGTSPIRAVFNYELEYEEDGTTQKFPIDAPDVWPSQTAGVLATDFLQDGSTLIFTLPLTVRERSDRSYTQINAIGTVTFDNGSEKNVYVKIPIYR</sequence>
<dbReference type="InterPro" id="IPR050660">
    <property type="entry name" value="NEK_Ser/Thr_kinase"/>
</dbReference>